<dbReference type="PROSITE" id="PS00116">
    <property type="entry name" value="DNA_POLYMERASE_B"/>
    <property type="match status" value="1"/>
</dbReference>
<feature type="non-terminal residue" evidence="10">
    <location>
        <position position="1"/>
    </location>
</feature>
<evidence type="ECO:0000256" key="2">
    <source>
        <dbReference type="ARBA" id="ARBA00012417"/>
    </source>
</evidence>
<keyword evidence="10" id="KW-0614">Plasmid</keyword>
<geneLocation type="plasmid" evidence="10">
    <name>pAaL10/2.5</name>
</geneLocation>
<accession>O20534</accession>
<evidence type="ECO:0000259" key="9">
    <source>
        <dbReference type="Pfam" id="PF03175"/>
    </source>
</evidence>
<dbReference type="InterPro" id="IPR017964">
    <property type="entry name" value="DNA-dir_DNA_pol_B_CS"/>
</dbReference>
<dbReference type="GO" id="GO:0003887">
    <property type="term" value="F:DNA-directed DNA polymerase activity"/>
    <property type="evidence" value="ECO:0007669"/>
    <property type="project" value="UniProtKB-KW"/>
</dbReference>
<evidence type="ECO:0000256" key="1">
    <source>
        <dbReference type="ARBA" id="ARBA00005755"/>
    </source>
</evidence>
<evidence type="ECO:0000256" key="5">
    <source>
        <dbReference type="ARBA" id="ARBA00022705"/>
    </source>
</evidence>
<sequence>RSKASGMVKSITKLLLNAPFGRFGMDINQPKEDFVTFDEFKYILATRIVKNYKEINKNLYLISYFPQISKQICENNALDYLEVIKAQNKRVLETNSHVADVSITTSAAITAYGRIHINRLKLYILNNGGKIYYSDTDSIVTDIKLPDEFIGRNLGKLKVEHKIKEAFFITANTYLLITDKNEIIKKAKGVFSDSLTLKDYENMYYNNINTSAIKNHTLASYSKGFWEY</sequence>
<evidence type="ECO:0000313" key="10">
    <source>
        <dbReference type="EMBL" id="AAB64107.1"/>
    </source>
</evidence>
<keyword evidence="10" id="KW-0496">Mitochondrion</keyword>
<proteinExistence type="inferred from homology"/>
<dbReference type="InterPro" id="IPR004868">
    <property type="entry name" value="DNA-dir_DNA_pol_B_mt/vir"/>
</dbReference>
<dbReference type="Pfam" id="PF03175">
    <property type="entry name" value="DNA_pol_B_2"/>
    <property type="match status" value="1"/>
</dbReference>
<keyword evidence="7" id="KW-0238">DNA-binding</keyword>
<dbReference type="GO" id="GO:0000166">
    <property type="term" value="F:nucleotide binding"/>
    <property type="evidence" value="ECO:0007669"/>
    <property type="project" value="InterPro"/>
</dbReference>
<comment type="similarity">
    <text evidence="1">Belongs to the DNA polymerase type-B family.</text>
</comment>
<dbReference type="GO" id="GO:0006260">
    <property type="term" value="P:DNA replication"/>
    <property type="evidence" value="ECO:0007669"/>
    <property type="project" value="UniProtKB-KW"/>
</dbReference>
<dbReference type="EC" id="2.7.7.7" evidence="2"/>
<keyword evidence="4" id="KW-0548">Nucleotidyltransferase</keyword>
<keyword evidence="5" id="KW-0235">DNA replication</keyword>
<evidence type="ECO:0000256" key="3">
    <source>
        <dbReference type="ARBA" id="ARBA00022679"/>
    </source>
</evidence>
<evidence type="ECO:0000256" key="6">
    <source>
        <dbReference type="ARBA" id="ARBA00022932"/>
    </source>
</evidence>
<keyword evidence="6" id="KW-0239">DNA-directed DNA polymerase</keyword>
<geneLocation type="mitochondrion" evidence="10"/>
<dbReference type="EMBL" id="AF005725">
    <property type="protein sequence ID" value="AAB64107.1"/>
    <property type="molecule type" value="Genomic_DNA"/>
</dbReference>
<feature type="domain" description="DNA-directed DNA polymerase family B mitochondria/virus" evidence="9">
    <location>
        <begin position="7"/>
        <end position="89"/>
    </location>
</feature>
<dbReference type="Gene3D" id="3.90.1600.10">
    <property type="entry name" value="Palm domain of DNA polymerase"/>
    <property type="match status" value="1"/>
</dbReference>
<dbReference type="GO" id="GO:0003677">
    <property type="term" value="F:DNA binding"/>
    <property type="evidence" value="ECO:0007669"/>
    <property type="project" value="UniProtKB-KW"/>
</dbReference>
<dbReference type="InterPro" id="IPR043502">
    <property type="entry name" value="DNA/RNA_pol_sf"/>
</dbReference>
<evidence type="ECO:0000256" key="4">
    <source>
        <dbReference type="ARBA" id="ARBA00022695"/>
    </source>
</evidence>
<name>O20534_9EURO</name>
<dbReference type="SUPFAM" id="SSF56672">
    <property type="entry name" value="DNA/RNA polymerases"/>
    <property type="match status" value="1"/>
</dbReference>
<keyword evidence="3" id="KW-0808">Transferase</keyword>
<evidence type="ECO:0000256" key="7">
    <source>
        <dbReference type="ARBA" id="ARBA00023125"/>
    </source>
</evidence>
<dbReference type="InterPro" id="IPR023211">
    <property type="entry name" value="DNA_pol_palm_dom_sf"/>
</dbReference>
<reference evidence="10" key="2">
    <citation type="submission" date="1997-05" db="EMBL/GenBank/DDBJ databases">
        <title>Isolation and Characterization of Four Linear Plasmids from the Entomopathogenic Fungus Ascosphaera aggregata.</title>
        <authorList>
            <person name="Xu D."/>
            <person name="Welker D.L."/>
            <person name="Youssef N.N."/>
        </authorList>
    </citation>
    <scope>NUCLEOTIDE SEQUENCE</scope>
    <source>
        <plasmid evidence="10">pAaL10/2.5</plasmid>
    </source>
</reference>
<evidence type="ECO:0000256" key="8">
    <source>
        <dbReference type="ARBA" id="ARBA00049244"/>
    </source>
</evidence>
<reference evidence="10" key="1">
    <citation type="thesis" date="1997" institute="Utah State University">
        <title>Isolation and Characterization of Four Linear Plasmids from the Entomopathogenic Fungus Ascosphaera aggregata.</title>
        <authorList>
            <person name="Xu D."/>
        </authorList>
    </citation>
    <scope>NUCLEOTIDE SEQUENCE</scope>
    <source>
        <plasmid evidence="10">pAaL10/2.5</plasmid>
    </source>
</reference>
<organism evidence="10">
    <name type="scientific">Ascosphaera aggregata</name>
    <dbReference type="NCBI Taxonomy" id="51564"/>
    <lineage>
        <taxon>Eukaryota</taxon>
        <taxon>Fungi</taxon>
        <taxon>Dikarya</taxon>
        <taxon>Ascomycota</taxon>
        <taxon>Pezizomycotina</taxon>
        <taxon>Eurotiomycetes</taxon>
        <taxon>Eurotiomycetidae</taxon>
        <taxon>Onygenales</taxon>
        <taxon>Ascosphaeraceae</taxon>
        <taxon>Ascosphaera</taxon>
    </lineage>
</organism>
<comment type="catalytic activity">
    <reaction evidence="8">
        <text>DNA(n) + a 2'-deoxyribonucleoside 5'-triphosphate = DNA(n+1) + diphosphate</text>
        <dbReference type="Rhea" id="RHEA:22508"/>
        <dbReference type="Rhea" id="RHEA-COMP:17339"/>
        <dbReference type="Rhea" id="RHEA-COMP:17340"/>
        <dbReference type="ChEBI" id="CHEBI:33019"/>
        <dbReference type="ChEBI" id="CHEBI:61560"/>
        <dbReference type="ChEBI" id="CHEBI:173112"/>
        <dbReference type="EC" id="2.7.7.7"/>
    </reaction>
</comment>
<dbReference type="AlphaFoldDB" id="O20534"/>
<protein>
    <recommendedName>
        <fullName evidence="2">DNA-directed DNA polymerase</fullName>
        <ecNumber evidence="2">2.7.7.7</ecNumber>
    </recommendedName>
</protein>